<feature type="compositionally biased region" description="Basic residues" evidence="1">
    <location>
        <begin position="105"/>
        <end position="116"/>
    </location>
</feature>
<dbReference type="EMBL" id="AMZH03010948">
    <property type="protein sequence ID" value="RRT53782.1"/>
    <property type="molecule type" value="Genomic_DNA"/>
</dbReference>
<evidence type="ECO:0000313" key="3">
    <source>
        <dbReference type="Proteomes" id="UP000287651"/>
    </source>
</evidence>
<comment type="caution">
    <text evidence="2">The sequence shown here is derived from an EMBL/GenBank/DDBJ whole genome shotgun (WGS) entry which is preliminary data.</text>
</comment>
<organism evidence="2 3">
    <name type="scientific">Ensete ventricosum</name>
    <name type="common">Abyssinian banana</name>
    <name type="synonym">Musa ensete</name>
    <dbReference type="NCBI Taxonomy" id="4639"/>
    <lineage>
        <taxon>Eukaryota</taxon>
        <taxon>Viridiplantae</taxon>
        <taxon>Streptophyta</taxon>
        <taxon>Embryophyta</taxon>
        <taxon>Tracheophyta</taxon>
        <taxon>Spermatophyta</taxon>
        <taxon>Magnoliopsida</taxon>
        <taxon>Liliopsida</taxon>
        <taxon>Zingiberales</taxon>
        <taxon>Musaceae</taxon>
        <taxon>Ensete</taxon>
    </lineage>
</organism>
<protein>
    <submittedName>
        <fullName evidence="2">Uncharacterized protein</fullName>
    </submittedName>
</protein>
<gene>
    <name evidence="2" type="ORF">B296_00026149</name>
</gene>
<feature type="region of interest" description="Disordered" evidence="1">
    <location>
        <begin position="207"/>
        <end position="230"/>
    </location>
</feature>
<evidence type="ECO:0000313" key="2">
    <source>
        <dbReference type="EMBL" id="RRT53782.1"/>
    </source>
</evidence>
<accession>A0A426YPZ5</accession>
<sequence length="230" mass="25205">MNKFEVTHHKLLNMSREVEFTIKKEKPVLYIGETKKKKKDDKTLKKGILGLKSPLGVGNSLIFSCNYHSRRCNGKGVVESDCGNEGSSGKGGGRDFMRSAGSSRQRLRMRQRRHEKRWGGTKVVNDNGRKGNVSVLGRGGYSKGKKGQRRRTATTSVRVLAAIEEEERGWPAVGVGASEEGVATAGKSGRWQPIDGERWATARMVGDDEGGRQQRRLGMAVDSDKGLACG</sequence>
<feature type="compositionally biased region" description="Basic residues" evidence="1">
    <location>
        <begin position="143"/>
        <end position="152"/>
    </location>
</feature>
<dbReference type="Proteomes" id="UP000287651">
    <property type="component" value="Unassembled WGS sequence"/>
</dbReference>
<proteinExistence type="predicted"/>
<name>A0A426YPZ5_ENSVE</name>
<evidence type="ECO:0000256" key="1">
    <source>
        <dbReference type="SAM" id="MobiDB-lite"/>
    </source>
</evidence>
<feature type="region of interest" description="Disordered" evidence="1">
    <location>
        <begin position="81"/>
        <end position="153"/>
    </location>
</feature>
<reference evidence="2 3" key="1">
    <citation type="journal article" date="2014" name="Agronomy (Basel)">
        <title>A Draft Genome Sequence for Ensete ventricosum, the Drought-Tolerant Tree Against Hunger.</title>
        <authorList>
            <person name="Harrison J."/>
            <person name="Moore K.A."/>
            <person name="Paszkiewicz K."/>
            <person name="Jones T."/>
            <person name="Grant M."/>
            <person name="Ambacheew D."/>
            <person name="Muzemil S."/>
            <person name="Studholme D.J."/>
        </authorList>
    </citation>
    <scope>NUCLEOTIDE SEQUENCE [LARGE SCALE GENOMIC DNA]</scope>
</reference>
<dbReference type="AlphaFoldDB" id="A0A426YPZ5"/>